<evidence type="ECO:0000256" key="1">
    <source>
        <dbReference type="SAM" id="Coils"/>
    </source>
</evidence>
<keyword evidence="4" id="KW-1185">Reference proteome</keyword>
<name>C6M2Y0_NEISI</name>
<dbReference type="Pfam" id="PF16872">
    <property type="entry name" value="putAbiC"/>
    <property type="match status" value="1"/>
</dbReference>
<organism evidence="3 4">
    <name type="scientific">Neisseria sicca ATCC 29256</name>
    <dbReference type="NCBI Taxonomy" id="547045"/>
    <lineage>
        <taxon>Bacteria</taxon>
        <taxon>Pseudomonadati</taxon>
        <taxon>Pseudomonadota</taxon>
        <taxon>Betaproteobacteria</taxon>
        <taxon>Neisseriales</taxon>
        <taxon>Neisseriaceae</taxon>
        <taxon>Neisseria</taxon>
    </lineage>
</organism>
<keyword evidence="2" id="KW-0472">Membrane</keyword>
<keyword evidence="1" id="KW-0175">Coiled coil</keyword>
<evidence type="ECO:0008006" key="5">
    <source>
        <dbReference type="Google" id="ProtNLM"/>
    </source>
</evidence>
<dbReference type="eggNOG" id="ENOG50331HJ">
    <property type="taxonomic scope" value="Bacteria"/>
</dbReference>
<accession>C6M2Y0</accession>
<evidence type="ECO:0000313" key="3">
    <source>
        <dbReference type="EMBL" id="EET45244.1"/>
    </source>
</evidence>
<dbReference type="Proteomes" id="UP000005365">
    <property type="component" value="Unassembled WGS sequence"/>
</dbReference>
<keyword evidence="2" id="KW-0812">Transmembrane</keyword>
<keyword evidence="2" id="KW-1133">Transmembrane helix</keyword>
<dbReference type="EMBL" id="ACKO02000004">
    <property type="protein sequence ID" value="EET45244.1"/>
    <property type="molecule type" value="Genomic_DNA"/>
</dbReference>
<reference evidence="3" key="1">
    <citation type="submission" date="2009-07" db="EMBL/GenBank/DDBJ databases">
        <authorList>
            <person name="Weinstock G."/>
            <person name="Sodergren E."/>
            <person name="Clifton S."/>
            <person name="Fulton L."/>
            <person name="Fulton B."/>
            <person name="Courtney L."/>
            <person name="Fronick C."/>
            <person name="Harrison M."/>
            <person name="Strong C."/>
            <person name="Farmer C."/>
            <person name="Delahaunty K."/>
            <person name="Markovic C."/>
            <person name="Hall O."/>
            <person name="Minx P."/>
            <person name="Tomlinson C."/>
            <person name="Mitreva M."/>
            <person name="Nelson J."/>
            <person name="Hou S."/>
            <person name="Wollam A."/>
            <person name="Pepin K.H."/>
            <person name="Johnson M."/>
            <person name="Bhonagiri V."/>
            <person name="Nash W.E."/>
            <person name="Warren W."/>
            <person name="Chinwalla A."/>
            <person name="Mardis E.R."/>
            <person name="Wilson R.K."/>
        </authorList>
    </citation>
    <scope>NUCLEOTIDE SEQUENCE [LARGE SCALE GENOMIC DNA]</scope>
    <source>
        <strain evidence="3">ATCC 29256</strain>
    </source>
</reference>
<comment type="caution">
    <text evidence="3">The sequence shown here is derived from an EMBL/GenBank/DDBJ whole genome shotgun (WGS) entry which is preliminary data.</text>
</comment>
<feature type="coiled-coil region" evidence="1">
    <location>
        <begin position="80"/>
        <end position="114"/>
    </location>
</feature>
<evidence type="ECO:0000256" key="2">
    <source>
        <dbReference type="SAM" id="Phobius"/>
    </source>
</evidence>
<evidence type="ECO:0000313" key="4">
    <source>
        <dbReference type="Proteomes" id="UP000005365"/>
    </source>
</evidence>
<feature type="transmembrane region" description="Helical" evidence="2">
    <location>
        <begin position="12"/>
        <end position="35"/>
    </location>
</feature>
<protein>
    <recommendedName>
        <fullName evidence="5">Phage abortive infection protein</fullName>
    </recommendedName>
</protein>
<sequence length="335" mass="39507">MMNKEQEKIYEIKWYEGLIGLVGISILLVLLLYYFTFGNRKLSTSPEQWGQFGDYIGGVLNPIFACATFIALLYTIKLQLDTIKLQKDSIKLQVEELKATREELSRSAKAQEESEKLLAEQSKIFKQQQFETTFFSMLNQLNQLCSKILNKEVVVFDKSLGKDVKKGFVDNIIDNLMNNIGYHFDSTDDLIYYYEEGDINFPKFEYIQKRVDKDFIEFNQFSLYLYQVLKFVNSLSYGKGNLDDEEKKYSNIVRASIDFRLLQLLAITAYREDTESYQPYIKLLERYSFLEHMPLKLLANRNFNRLLIKCHRLYDPNIFGKSDYIKDIEKLIKRT</sequence>
<proteinExistence type="predicted"/>
<dbReference type="RefSeq" id="WP_003756717.1">
    <property type="nucleotide sequence ID" value="NZ_ACKO02000004.1"/>
</dbReference>
<gene>
    <name evidence="3" type="ORF">NEISICOT_00871</name>
</gene>
<feature type="transmembrane region" description="Helical" evidence="2">
    <location>
        <begin position="55"/>
        <end position="76"/>
    </location>
</feature>
<dbReference type="InterPro" id="IPR031709">
    <property type="entry name" value="PutAbiC"/>
</dbReference>
<dbReference type="AlphaFoldDB" id="C6M2Y0"/>